<evidence type="ECO:0000313" key="2">
    <source>
        <dbReference type="EMBL" id="RVW64375.1"/>
    </source>
</evidence>
<dbReference type="EMBL" id="QGNW01000722">
    <property type="protein sequence ID" value="RVW64375.1"/>
    <property type="molecule type" value="Genomic_DNA"/>
</dbReference>
<protein>
    <recommendedName>
        <fullName evidence="1">DUF4218 domain-containing protein</fullName>
    </recommendedName>
</protein>
<gene>
    <name evidence="2" type="ORF">CK203_047041</name>
</gene>
<feature type="domain" description="DUF4218" evidence="1">
    <location>
        <begin position="15"/>
        <end position="62"/>
    </location>
</feature>
<evidence type="ECO:0000313" key="3">
    <source>
        <dbReference type="Proteomes" id="UP000288805"/>
    </source>
</evidence>
<organism evidence="2 3">
    <name type="scientific">Vitis vinifera</name>
    <name type="common">Grape</name>
    <dbReference type="NCBI Taxonomy" id="29760"/>
    <lineage>
        <taxon>Eukaryota</taxon>
        <taxon>Viridiplantae</taxon>
        <taxon>Streptophyta</taxon>
        <taxon>Embryophyta</taxon>
        <taxon>Tracheophyta</taxon>
        <taxon>Spermatophyta</taxon>
        <taxon>Magnoliopsida</taxon>
        <taxon>eudicotyledons</taxon>
        <taxon>Gunneridae</taxon>
        <taxon>Pentapetalae</taxon>
        <taxon>rosids</taxon>
        <taxon>Vitales</taxon>
        <taxon>Vitaceae</taxon>
        <taxon>Viteae</taxon>
        <taxon>Vitis</taxon>
    </lineage>
</organism>
<dbReference type="PANTHER" id="PTHR48258:SF8">
    <property type="entry name" value="DUF4216 DOMAIN-CONTAINING PROTEIN"/>
    <property type="match status" value="1"/>
</dbReference>
<proteinExistence type="predicted"/>
<name>A0A438FWT5_VITVI</name>
<sequence length="217" mass="24373">MIPDEALDTGDLVTRKVVDMPTLNKLQNDVVVTLCLLEKYFPPFFFNIMLHLIVHLVREIEVSIGNNEPISKTLKWIAHGPSHYVSKYHGYVINGCRYHSKECDGLQATQNKGVSIVASTMQIASAKDQNPMFASQAKQVFYVQDQLDPRWSIVLSTPQKDFLDKEGGDDLVGNSIEHHPFKGTLLEVEAFDAMDDSDAICIRGDCEGIWIENKSSM</sequence>
<accession>A0A438FWT5</accession>
<comment type="caution">
    <text evidence="2">The sequence shown here is derived from an EMBL/GenBank/DDBJ whole genome shotgun (WGS) entry which is preliminary data.</text>
</comment>
<dbReference type="PANTHER" id="PTHR48258">
    <property type="entry name" value="DUF4218 DOMAIN-CONTAINING PROTEIN-RELATED"/>
    <property type="match status" value="1"/>
</dbReference>
<dbReference type="AlphaFoldDB" id="A0A438FWT5"/>
<reference evidence="2 3" key="1">
    <citation type="journal article" date="2018" name="PLoS Genet.">
        <title>Population sequencing reveals clonal diversity and ancestral inbreeding in the grapevine cultivar Chardonnay.</title>
        <authorList>
            <person name="Roach M.J."/>
            <person name="Johnson D.L."/>
            <person name="Bohlmann J."/>
            <person name="van Vuuren H.J."/>
            <person name="Jones S.J."/>
            <person name="Pretorius I.S."/>
            <person name="Schmidt S.A."/>
            <person name="Borneman A.R."/>
        </authorList>
    </citation>
    <scope>NUCLEOTIDE SEQUENCE [LARGE SCALE GENOMIC DNA]</scope>
    <source>
        <strain evidence="3">cv. Chardonnay</strain>
        <tissue evidence="2">Leaf</tissue>
    </source>
</reference>
<dbReference type="Proteomes" id="UP000288805">
    <property type="component" value="Unassembled WGS sequence"/>
</dbReference>
<dbReference type="InterPro" id="IPR025452">
    <property type="entry name" value="DUF4218"/>
</dbReference>
<evidence type="ECO:0000259" key="1">
    <source>
        <dbReference type="Pfam" id="PF13960"/>
    </source>
</evidence>
<dbReference type="Pfam" id="PF13960">
    <property type="entry name" value="DUF4218"/>
    <property type="match status" value="1"/>
</dbReference>